<evidence type="ECO:0000256" key="1">
    <source>
        <dbReference type="SAM" id="Phobius"/>
    </source>
</evidence>
<feature type="transmembrane region" description="Helical" evidence="1">
    <location>
        <begin position="12"/>
        <end position="28"/>
    </location>
</feature>
<dbReference type="AlphaFoldDB" id="K0BBS0"/>
<keyword evidence="1" id="KW-0812">Transmembrane</keyword>
<sequence length="321" mass="37687">MDKKKMKTEFRIITIMIILASAILFLIIQNPDEIPKSLSFENHAKEIISINEKSKKYKMGDDMQQFNASRKLMEEKLQDLSLDLLRIKISKVTLLEGQYPFLTAQERAEKFDYVPSSICAFEQNIPLQLQKISQTENFQIFSKKYASHNLELDIFDERNDISNIHYGLIATNDNNQGASTYFHLDTCTDEITDKQPYNLNCFDKNTDYRFATFNTDDVISSYSNGHFCKIELDSWRQSLYEYSLTLRDQRRQLEQESMTGVVDQETQWNFISEMNKLGELGNIVAQIIHYNYDGQRLQEQIEQYEKQYGNIPDELSELMEK</sequence>
<organism evidence="2 3">
    <name type="scientific">Candidatus Nitrosopumilus sediminis</name>
    <dbReference type="NCBI Taxonomy" id="1229909"/>
    <lineage>
        <taxon>Archaea</taxon>
        <taxon>Nitrososphaerota</taxon>
        <taxon>Nitrososphaeria</taxon>
        <taxon>Nitrosopumilales</taxon>
        <taxon>Nitrosopumilaceae</taxon>
        <taxon>Nitrosopumilus</taxon>
    </lineage>
</organism>
<protein>
    <submittedName>
        <fullName evidence="2">Uncharacterized protein</fullName>
    </submittedName>
</protein>
<keyword evidence="3" id="KW-1185">Reference proteome</keyword>
<dbReference type="KEGG" id="nir:NSED_03855"/>
<name>K0BBS0_9ARCH</name>
<keyword evidence="1" id="KW-0472">Membrane</keyword>
<dbReference type="OrthoDB" id="380966at2157"/>
<dbReference type="HOGENOM" id="CLU_864953_0_0_2"/>
<dbReference type="STRING" id="1229909.NSED_03855"/>
<reference evidence="2 3" key="1">
    <citation type="journal article" date="2012" name="J. Bacteriol.">
        <title>Draft Genome Sequence of an Ammonia-Oxidizing Archaeon, "Candidatus Nitrosopumilus sediminis" AR2, from Svalbard in the Arctic Circle.</title>
        <authorList>
            <person name="Park S.J."/>
            <person name="Kim J.G."/>
            <person name="Jung M.Y."/>
            <person name="Kim S.J."/>
            <person name="Cha I.T."/>
            <person name="Ghai R."/>
            <person name="Martin-Cuadrado A.B."/>
            <person name="Rodriguez-Valera F."/>
            <person name="Rhee S.K."/>
        </authorList>
    </citation>
    <scope>NUCLEOTIDE SEQUENCE [LARGE SCALE GENOMIC DNA]</scope>
    <source>
        <strain evidence="2 3">AR2</strain>
    </source>
</reference>
<dbReference type="eggNOG" id="arCOG12840">
    <property type="taxonomic scope" value="Archaea"/>
</dbReference>
<dbReference type="EMBL" id="CP003843">
    <property type="protein sequence ID" value="AFS82577.1"/>
    <property type="molecule type" value="Genomic_DNA"/>
</dbReference>
<keyword evidence="1" id="KW-1133">Transmembrane helix</keyword>
<proteinExistence type="predicted"/>
<dbReference type="Proteomes" id="UP000006100">
    <property type="component" value="Chromosome"/>
</dbReference>
<evidence type="ECO:0000313" key="3">
    <source>
        <dbReference type="Proteomes" id="UP000006100"/>
    </source>
</evidence>
<accession>K0BBS0</accession>
<evidence type="ECO:0000313" key="2">
    <source>
        <dbReference type="EMBL" id="AFS82577.1"/>
    </source>
</evidence>
<dbReference type="PATRIC" id="fig|1229909.8.peg.831"/>
<gene>
    <name evidence="2" type="ORF">NSED_03855</name>
</gene>